<dbReference type="InterPro" id="IPR036873">
    <property type="entry name" value="Rhodanese-like_dom_sf"/>
</dbReference>
<dbReference type="CDD" id="cd00158">
    <property type="entry name" value="RHOD"/>
    <property type="match status" value="1"/>
</dbReference>
<comment type="caution">
    <text evidence="2">The sequence shown here is derived from an EMBL/GenBank/DDBJ whole genome shotgun (WGS) entry which is preliminary data.</text>
</comment>
<evidence type="ECO:0000313" key="2">
    <source>
        <dbReference type="EMBL" id="RDS81361.1"/>
    </source>
</evidence>
<dbReference type="AlphaFoldDB" id="A0A370WZB4"/>
<dbReference type="Gene3D" id="3.40.250.10">
    <property type="entry name" value="Rhodanese-like domain"/>
    <property type="match status" value="1"/>
</dbReference>
<dbReference type="EMBL" id="QRBF01000007">
    <property type="protein sequence ID" value="RDS81361.1"/>
    <property type="molecule type" value="Genomic_DNA"/>
</dbReference>
<dbReference type="SMART" id="SM00450">
    <property type="entry name" value="RHOD"/>
    <property type="match status" value="1"/>
</dbReference>
<gene>
    <name evidence="2" type="ORF">DWU99_16915</name>
</gene>
<keyword evidence="3" id="KW-1185">Reference proteome</keyword>
<dbReference type="PANTHER" id="PTHR44086">
    <property type="entry name" value="THIOSULFATE SULFURTRANSFERASE RDL2, MITOCHONDRIAL-RELATED"/>
    <property type="match status" value="1"/>
</dbReference>
<dbReference type="Pfam" id="PF00581">
    <property type="entry name" value="Rhodanese"/>
    <property type="match status" value="1"/>
</dbReference>
<name>A0A370WZB4_9GAMM</name>
<sequence>MDREAGGCTMRLMRRLGFGALALGLAAPFVGGPSRTQQRGLDLDSIARAIDEGSDHVSARQLAEWIRDRRPGLRVIDVRSPAEFHDDAIPTAENLPIDQLARSRFAPDQTIVLYSQEGAHAGQAWVMLRALGVTHAVFVPGGLADWREEVMSPLLPANGSPAERAQIAELSHYFGGSPRIGGEQEGEVAGAAQTARGLRRRGC</sequence>
<dbReference type="SUPFAM" id="SSF52821">
    <property type="entry name" value="Rhodanese/Cell cycle control phosphatase"/>
    <property type="match status" value="1"/>
</dbReference>
<dbReference type="GO" id="GO:0004792">
    <property type="term" value="F:thiosulfate-cyanide sulfurtransferase activity"/>
    <property type="evidence" value="ECO:0007669"/>
    <property type="project" value="TreeGrafter"/>
</dbReference>
<evidence type="ECO:0000313" key="3">
    <source>
        <dbReference type="Proteomes" id="UP000255334"/>
    </source>
</evidence>
<protein>
    <submittedName>
        <fullName evidence="2">Rhodanese-like domain-containing protein</fullName>
    </submittedName>
</protein>
<feature type="domain" description="Rhodanese" evidence="1">
    <location>
        <begin position="69"/>
        <end position="155"/>
    </location>
</feature>
<reference evidence="2 3" key="1">
    <citation type="submission" date="2018-07" db="EMBL/GenBank/DDBJ databases">
        <title>Dyella monticola sp. nov. and Dyella psychrodurans sp. nov. isolated from monsoon evergreen broad-leaved forest soil of Dinghu Mountain, China.</title>
        <authorList>
            <person name="Gao Z."/>
            <person name="Qiu L."/>
        </authorList>
    </citation>
    <scope>NUCLEOTIDE SEQUENCE [LARGE SCALE GENOMIC DNA]</scope>
    <source>
        <strain evidence="2 3">4MSK11</strain>
    </source>
</reference>
<evidence type="ECO:0000259" key="1">
    <source>
        <dbReference type="PROSITE" id="PS50206"/>
    </source>
</evidence>
<dbReference type="PROSITE" id="PS50206">
    <property type="entry name" value="RHODANESE_3"/>
    <property type="match status" value="1"/>
</dbReference>
<dbReference type="InterPro" id="IPR001763">
    <property type="entry name" value="Rhodanese-like_dom"/>
</dbReference>
<accession>A0A370WZB4</accession>
<proteinExistence type="predicted"/>
<dbReference type="PANTHER" id="PTHR44086:SF10">
    <property type="entry name" value="THIOSULFATE SULFURTRANSFERASE_RHODANESE-LIKE DOMAIN-CONTAINING PROTEIN 3"/>
    <property type="match status" value="1"/>
</dbReference>
<dbReference type="Proteomes" id="UP000255334">
    <property type="component" value="Unassembled WGS sequence"/>
</dbReference>
<organism evidence="2 3">
    <name type="scientific">Dyella psychrodurans</name>
    <dbReference type="NCBI Taxonomy" id="1927960"/>
    <lineage>
        <taxon>Bacteria</taxon>
        <taxon>Pseudomonadati</taxon>
        <taxon>Pseudomonadota</taxon>
        <taxon>Gammaproteobacteria</taxon>
        <taxon>Lysobacterales</taxon>
        <taxon>Rhodanobacteraceae</taxon>
        <taxon>Dyella</taxon>
    </lineage>
</organism>